<dbReference type="OrthoDB" id="9814407at2"/>
<reference evidence="3 4" key="1">
    <citation type="submission" date="2018-08" db="EMBL/GenBank/DDBJ databases">
        <title>Bacillus chawlae sp. nov., Bacillus glennii sp. nov., and Bacillus saganii sp. nov. Isolated from the Vehicle Assembly Building at Kennedy Space Center where the Viking Spacecraft were Assembled.</title>
        <authorList>
            <person name="Seuylemezian A."/>
            <person name="Vaishampayan P."/>
        </authorList>
    </citation>
    <scope>NUCLEOTIDE SEQUENCE [LARGE SCALE GENOMIC DNA]</scope>
    <source>
        <strain evidence="3 4">V44-8</strain>
    </source>
</reference>
<dbReference type="GO" id="GO:0016787">
    <property type="term" value="F:hydrolase activity"/>
    <property type="evidence" value="ECO:0007669"/>
    <property type="project" value="UniProtKB-KW"/>
</dbReference>
<dbReference type="Proteomes" id="UP000262939">
    <property type="component" value="Unassembled WGS sequence"/>
</dbReference>
<dbReference type="SUPFAM" id="SSF54909">
    <property type="entry name" value="Dimeric alpha+beta barrel"/>
    <property type="match status" value="1"/>
</dbReference>
<feature type="domain" description="YCII-related" evidence="2">
    <location>
        <begin position="1"/>
        <end position="81"/>
    </location>
</feature>
<dbReference type="PANTHER" id="PTHR37828:SF1">
    <property type="entry name" value="YCII-RELATED DOMAIN-CONTAINING PROTEIN"/>
    <property type="match status" value="1"/>
</dbReference>
<proteinExistence type="inferred from homology"/>
<name>A0A372LFU7_9BACI</name>
<dbReference type="Gene3D" id="3.30.70.1060">
    <property type="entry name" value="Dimeric alpha+beta barrel"/>
    <property type="match status" value="1"/>
</dbReference>
<comment type="similarity">
    <text evidence="1">Belongs to the YciI family.</text>
</comment>
<gene>
    <name evidence="3" type="ORF">D0466_04250</name>
</gene>
<dbReference type="RefSeq" id="WP_117321303.1">
    <property type="nucleotide sequence ID" value="NZ_QVTD01000003.1"/>
</dbReference>
<dbReference type="Pfam" id="PF03795">
    <property type="entry name" value="YCII"/>
    <property type="match status" value="1"/>
</dbReference>
<dbReference type="InterPro" id="IPR011008">
    <property type="entry name" value="Dimeric_a/b-barrel"/>
</dbReference>
<evidence type="ECO:0000259" key="2">
    <source>
        <dbReference type="Pfam" id="PF03795"/>
    </source>
</evidence>
<evidence type="ECO:0000313" key="4">
    <source>
        <dbReference type="Proteomes" id="UP000262939"/>
    </source>
</evidence>
<keyword evidence="4" id="KW-1185">Reference proteome</keyword>
<dbReference type="PANTHER" id="PTHR37828">
    <property type="entry name" value="GSR2449 PROTEIN"/>
    <property type="match status" value="1"/>
</dbReference>
<dbReference type="AlphaFoldDB" id="A0A372LFU7"/>
<evidence type="ECO:0000313" key="3">
    <source>
        <dbReference type="EMBL" id="RFU65127.1"/>
    </source>
</evidence>
<dbReference type="InterPro" id="IPR005545">
    <property type="entry name" value="YCII"/>
</dbReference>
<protein>
    <submittedName>
        <fullName evidence="3">GTP cyclohydrolase</fullName>
    </submittedName>
</protein>
<organism evidence="3 4">
    <name type="scientific">Peribacillus glennii</name>
    <dbReference type="NCBI Taxonomy" id="2303991"/>
    <lineage>
        <taxon>Bacteria</taxon>
        <taxon>Bacillati</taxon>
        <taxon>Bacillota</taxon>
        <taxon>Bacilli</taxon>
        <taxon>Bacillales</taxon>
        <taxon>Bacillaceae</taxon>
        <taxon>Peribacillus</taxon>
    </lineage>
</organism>
<sequence>MFLVLLTYRKPLEEVDKFLDGHISFLDKYYEQKVFICSGRRNPRTGGVILANVKTEQEMQAIIEEDPFYSHNLAEYEVIEFIPTKYDEIFSAFVANGKQA</sequence>
<dbReference type="EMBL" id="QVTD01000003">
    <property type="protein sequence ID" value="RFU65127.1"/>
    <property type="molecule type" value="Genomic_DNA"/>
</dbReference>
<comment type="caution">
    <text evidence="3">The sequence shown here is derived from an EMBL/GenBank/DDBJ whole genome shotgun (WGS) entry which is preliminary data.</text>
</comment>
<accession>A0A372LFU7</accession>
<evidence type="ECO:0000256" key="1">
    <source>
        <dbReference type="ARBA" id="ARBA00007689"/>
    </source>
</evidence>
<keyword evidence="3" id="KW-0378">Hydrolase</keyword>